<reference evidence="1 2" key="1">
    <citation type="journal article" date="2019" name="Appl. Environ. Microbiol.">
        <title>Population genetics and characterization of Campylobacter jejuni isolates in western jackdaws and game birds in Finland.</title>
        <authorList>
            <person name="Kovanen S."/>
            <person name="Rossi M."/>
            <person name="Pohja-Mykra M."/>
            <person name="Nieminen T."/>
            <person name="Raunio-Saarnisto M."/>
            <person name="Sauvala M."/>
            <person name="Fredriksson-Ahomaa M."/>
            <person name="Hanninen M.L."/>
            <person name="Kivisto R."/>
        </authorList>
    </citation>
    <scope>NUCLEOTIDE SEQUENCE [LARGE SCALE GENOMIC DNA]</scope>
    <source>
        <strain evidence="1 2">CB313</strain>
    </source>
</reference>
<dbReference type="Proteomes" id="UP000288507">
    <property type="component" value="Unassembled WGS sequence"/>
</dbReference>
<dbReference type="AlphaFoldDB" id="A0A431E846"/>
<organism evidence="1 2">
    <name type="scientific">Campylobacter jejuni</name>
    <dbReference type="NCBI Taxonomy" id="197"/>
    <lineage>
        <taxon>Bacteria</taxon>
        <taxon>Pseudomonadati</taxon>
        <taxon>Campylobacterota</taxon>
        <taxon>Epsilonproteobacteria</taxon>
        <taxon>Campylobacterales</taxon>
        <taxon>Campylobacteraceae</taxon>
        <taxon>Campylobacter</taxon>
    </lineage>
</organism>
<sequence length="282" mass="33303">MKDNELKTISCSRYGYLSEYSRLMYGGSFLLEIDSHPKLSAIGREFKDRFLQDTDVRGYILGEIDKLGRVNKLTDKIYKGKYRIKNEEASREGLELYNSVYKGAENNFMPECPLDVENLHSIGDIFKKFLCNIFLTAITTPSEWNEFANWDTFIRSKLNSENWKTSFFYNKNRIRIYGQYKFTQDDKYICHQSHPILIEINKGCDVKLIKIEVKDEWRLENKEFYELLQTIMGYYSTHGQSSIGTAVELKWKQVRKFRGELKENFKHIDEMVSKVISEVLMN</sequence>
<dbReference type="EMBL" id="PRBV01000048">
    <property type="protein sequence ID" value="RTJ77267.1"/>
    <property type="molecule type" value="Genomic_DNA"/>
</dbReference>
<comment type="caution">
    <text evidence="1">The sequence shown here is derived from an EMBL/GenBank/DDBJ whole genome shotgun (WGS) entry which is preliminary data.</text>
</comment>
<protein>
    <submittedName>
        <fullName evidence="1">Uncharacterized protein</fullName>
    </submittedName>
</protein>
<proteinExistence type="predicted"/>
<evidence type="ECO:0000313" key="1">
    <source>
        <dbReference type="EMBL" id="RTJ77267.1"/>
    </source>
</evidence>
<gene>
    <name evidence="1" type="ORF">C3H57_10285</name>
</gene>
<accession>A0A431E846</accession>
<name>A0A431E846_CAMJU</name>
<evidence type="ECO:0000313" key="2">
    <source>
        <dbReference type="Proteomes" id="UP000288507"/>
    </source>
</evidence>